<dbReference type="RefSeq" id="WP_043393147.1">
    <property type="nucleotide sequence ID" value="NZ_JPMI01000068.1"/>
</dbReference>
<protein>
    <recommendedName>
        <fullName evidence="1">CHAT domain-containing protein</fullName>
    </recommendedName>
</protein>
<feature type="domain" description="CHAT" evidence="1">
    <location>
        <begin position="87"/>
        <end position="346"/>
    </location>
</feature>
<evidence type="ECO:0000313" key="3">
    <source>
        <dbReference type="Proteomes" id="UP000028547"/>
    </source>
</evidence>
<dbReference type="InterPro" id="IPR024983">
    <property type="entry name" value="CHAT_dom"/>
</dbReference>
<accession>A0A084SXG2</accession>
<dbReference type="Proteomes" id="UP000028547">
    <property type="component" value="Unassembled WGS sequence"/>
</dbReference>
<sequence>MAERSTGLARPWLELDIGTADSGLRVTVRGSRGERPEPGTLGPEVTSERLRAFADNLRAMARRQSPMEEQLEQAQAFHGALFQGAVQQVLLPLREAAKDGPVLLQLGLTEPLLQAFPWEALCEPRTKRGFLGNSTDVLVVRGVASTQPWLPREVQGAVRVRALVPQETNAPALRALQGALHESIASGEVEWLEPVVGPRLQPRYLPELLRREPMPHVLHFLGHGGVKADGTPVLQLVDAEGEERWLEVESLVEQIKASGLHKHLRLIVLDACEGAQPGAFASAAELLARTGVAAVVAHLWPVRNDVARLCSSTFYRSLTGANAPQKGDVALSLHEARRMVLMEHGTAEAFSPVLYLRGHDSVLFDFKHRKELKAPAPASRMDNPLALALERLLEGPFSLLLGDHGEHQGPARDGFYQRLREELAHAGVDPPPEHLSTSALAQQYLLRLGEKELDFVFQETLGGDETPPPLLEQLARGLWPGVHVTLLRLPLLECVLAEHRPELTLYVIQPPEPGGKRATVMRREAGGKRWERLARPPALLDLERELVVLRLYRGYLPPNLHDRPLLTEDDFLLGVHALEQMLPPDLADAIQSALLRNPALLLGMSMLSWDHRMLLYRLFGSNALPPGSLAVVEPGGQQECGMWEEGRGLPGKAPLRNVFEASAEVLTALLEARGSGGRTS</sequence>
<gene>
    <name evidence="2" type="ORF">Q664_10955</name>
</gene>
<organism evidence="2 3">
    <name type="scientific">Archangium violaceum Cb vi76</name>
    <dbReference type="NCBI Taxonomy" id="1406225"/>
    <lineage>
        <taxon>Bacteria</taxon>
        <taxon>Pseudomonadati</taxon>
        <taxon>Myxococcota</taxon>
        <taxon>Myxococcia</taxon>
        <taxon>Myxococcales</taxon>
        <taxon>Cystobacterineae</taxon>
        <taxon>Archangiaceae</taxon>
        <taxon>Archangium</taxon>
    </lineage>
</organism>
<comment type="caution">
    <text evidence="2">The sequence shown here is derived from an EMBL/GenBank/DDBJ whole genome shotgun (WGS) entry which is preliminary data.</text>
</comment>
<reference evidence="2 3" key="1">
    <citation type="submission" date="2014-07" db="EMBL/GenBank/DDBJ databases">
        <title>Draft Genome Sequence of Gephyronic Acid Producer, Cystobacter violaceus Strain Cb vi76.</title>
        <authorList>
            <person name="Stevens D.C."/>
            <person name="Young J."/>
            <person name="Carmichael R."/>
            <person name="Tan J."/>
            <person name="Taylor R.E."/>
        </authorList>
    </citation>
    <scope>NUCLEOTIDE SEQUENCE [LARGE SCALE GENOMIC DNA]</scope>
    <source>
        <strain evidence="2 3">Cb vi76</strain>
    </source>
</reference>
<evidence type="ECO:0000313" key="2">
    <source>
        <dbReference type="EMBL" id="KFA93147.1"/>
    </source>
</evidence>
<evidence type="ECO:0000259" key="1">
    <source>
        <dbReference type="Pfam" id="PF12770"/>
    </source>
</evidence>
<dbReference type="Pfam" id="PF12770">
    <property type="entry name" value="CHAT"/>
    <property type="match status" value="1"/>
</dbReference>
<proteinExistence type="predicted"/>
<name>A0A084SXG2_9BACT</name>
<dbReference type="AlphaFoldDB" id="A0A084SXG2"/>
<dbReference type="EMBL" id="JPMI01000068">
    <property type="protein sequence ID" value="KFA93147.1"/>
    <property type="molecule type" value="Genomic_DNA"/>
</dbReference>